<comment type="caution">
    <text evidence="3">The sequence shown here is derived from an EMBL/GenBank/DDBJ whole genome shotgun (WGS) entry which is preliminary data.</text>
</comment>
<dbReference type="RefSeq" id="WP_119573875.1">
    <property type="nucleotide sequence ID" value="NZ_QXEC01000004.1"/>
</dbReference>
<dbReference type="CDD" id="cd06577">
    <property type="entry name" value="PASTA_pknB"/>
    <property type="match status" value="1"/>
</dbReference>
<dbReference type="OrthoDB" id="3371267at2"/>
<dbReference type="SMART" id="SM00740">
    <property type="entry name" value="PASTA"/>
    <property type="match status" value="1"/>
</dbReference>
<proteinExistence type="predicted"/>
<accession>A0A418MYR4</accession>
<keyword evidence="1" id="KW-0732">Signal</keyword>
<dbReference type="PROSITE" id="PS51178">
    <property type="entry name" value="PASTA"/>
    <property type="match status" value="1"/>
</dbReference>
<sequence length="262" mass="26397">MAGTREMAGTTARLRVAAVALLATATVVSGCASAQPAPSVPVGAAPELVSSAGSTSTGPGAGQVRVPDLVSRAAPLVDKEALAAGLVPILEYRPDAERPSGTVVATRPVAGSVVAAGSVLTVVVAGPPEPTLDGYVAANRHSFVGLTTAADGTIVLALGAGTGRAQALAGAAPFLGDRETRVVECDTTWAALQEIGVELSRRDFLPPGDQRAVAMHVDAAACGLRLRAEFTDAELRTLRERFGPEVVVERGPVGGRLPAGRG</sequence>
<gene>
    <name evidence="3" type="ORF">D2L64_07050</name>
</gene>
<keyword evidence="4" id="KW-1185">Reference proteome</keyword>
<dbReference type="PROSITE" id="PS51257">
    <property type="entry name" value="PROKAR_LIPOPROTEIN"/>
    <property type="match status" value="1"/>
</dbReference>
<organism evidence="3 4">
    <name type="scientific">Micromonospora radicis</name>
    <dbReference type="NCBI Taxonomy" id="1894971"/>
    <lineage>
        <taxon>Bacteria</taxon>
        <taxon>Bacillati</taxon>
        <taxon>Actinomycetota</taxon>
        <taxon>Actinomycetes</taxon>
        <taxon>Micromonosporales</taxon>
        <taxon>Micromonosporaceae</taxon>
        <taxon>Micromonospora</taxon>
    </lineage>
</organism>
<dbReference type="AlphaFoldDB" id="A0A418MYR4"/>
<dbReference type="Pfam" id="PF03793">
    <property type="entry name" value="PASTA"/>
    <property type="match status" value="1"/>
</dbReference>
<reference evidence="3 4" key="1">
    <citation type="submission" date="2018-08" db="EMBL/GenBank/DDBJ databases">
        <title>Jishengella sp. nov., isolated from a root of Azadirachta indica A. Juss. var. siamensis Valenton.</title>
        <authorList>
            <person name="Kuncharoen N."/>
            <person name="Tanasupawat S."/>
            <person name="Kudo T."/>
            <person name="Ohkuma M."/>
        </authorList>
    </citation>
    <scope>NUCLEOTIDE SEQUENCE [LARGE SCALE GENOMIC DNA]</scope>
    <source>
        <strain evidence="3 4">AZ1-13</strain>
    </source>
</reference>
<name>A0A418MYR4_9ACTN</name>
<evidence type="ECO:0000256" key="1">
    <source>
        <dbReference type="SAM" id="SignalP"/>
    </source>
</evidence>
<dbReference type="Proteomes" id="UP000283832">
    <property type="component" value="Unassembled WGS sequence"/>
</dbReference>
<evidence type="ECO:0000259" key="2">
    <source>
        <dbReference type="PROSITE" id="PS51178"/>
    </source>
</evidence>
<evidence type="ECO:0000313" key="4">
    <source>
        <dbReference type="Proteomes" id="UP000283832"/>
    </source>
</evidence>
<feature type="chain" id="PRO_5019331834" evidence="1">
    <location>
        <begin position="35"/>
        <end position="262"/>
    </location>
</feature>
<evidence type="ECO:0000313" key="3">
    <source>
        <dbReference type="EMBL" id="RIV40067.1"/>
    </source>
</evidence>
<dbReference type="InterPro" id="IPR005543">
    <property type="entry name" value="PASTA_dom"/>
</dbReference>
<protein>
    <submittedName>
        <fullName evidence="3">PASTA domain-containing protein</fullName>
    </submittedName>
</protein>
<dbReference type="Gene3D" id="3.30.10.20">
    <property type="match status" value="1"/>
</dbReference>
<feature type="signal peptide" evidence="1">
    <location>
        <begin position="1"/>
        <end position="34"/>
    </location>
</feature>
<feature type="domain" description="PASTA" evidence="2">
    <location>
        <begin position="60"/>
        <end position="126"/>
    </location>
</feature>
<dbReference type="EMBL" id="QXEC01000004">
    <property type="protein sequence ID" value="RIV40067.1"/>
    <property type="molecule type" value="Genomic_DNA"/>
</dbReference>